<dbReference type="ExpressionAtlas" id="A9PFP8">
    <property type="expression patterns" value="baseline and differential"/>
</dbReference>
<organism evidence="1">
    <name type="scientific">Populus trichocarpa</name>
    <name type="common">Western balsam poplar</name>
    <name type="synonym">Populus balsamifera subsp. trichocarpa</name>
    <dbReference type="NCBI Taxonomy" id="3694"/>
    <lineage>
        <taxon>Eukaryota</taxon>
        <taxon>Viridiplantae</taxon>
        <taxon>Streptophyta</taxon>
        <taxon>Embryophyta</taxon>
        <taxon>Tracheophyta</taxon>
        <taxon>Spermatophyta</taxon>
        <taxon>Magnoliopsida</taxon>
        <taxon>eudicotyledons</taxon>
        <taxon>Gunneridae</taxon>
        <taxon>Pentapetalae</taxon>
        <taxon>rosids</taxon>
        <taxon>fabids</taxon>
        <taxon>Malpighiales</taxon>
        <taxon>Salicaceae</taxon>
        <taxon>Saliceae</taxon>
        <taxon>Populus</taxon>
    </lineage>
</organism>
<protein>
    <submittedName>
        <fullName evidence="1">Uncharacterized protein</fullName>
    </submittedName>
</protein>
<name>A9PFP8_POPTR</name>
<dbReference type="AlphaFoldDB" id="A9PFP8"/>
<accession>A9PFP8</accession>
<sequence>MISEISESLHAVEKWVRKYSFPTDKDMKHINRKLKSCWGHNSHDEYVFHTHKYLQQLVVKYLTDSFYFHFSTDV</sequence>
<dbReference type="EMBL" id="EF147173">
    <property type="protein sequence ID" value="ABK95201.1"/>
    <property type="molecule type" value="mRNA"/>
</dbReference>
<reference evidence="1" key="1">
    <citation type="journal article" date="2008" name="BMC Genomics">
        <title>Analysis of 4,664 high-quality sequence-finished poplar full-length cDNA clones and their utility for the discovery of genes responding to insect feeding.</title>
        <authorList>
            <person name="Ralph S.G."/>
            <person name="Chun H.J."/>
            <person name="Cooper D."/>
            <person name="Kirkpatrick R."/>
            <person name="Kolosova N."/>
            <person name="Gunter L."/>
            <person name="Tuskan G.A."/>
            <person name="Douglas C.J."/>
            <person name="Holt R.A."/>
            <person name="Jones S.J."/>
            <person name="Marra M.A."/>
            <person name="Bohlmann J."/>
        </authorList>
    </citation>
    <scope>NUCLEOTIDE SEQUENCE</scope>
    <source>
        <tissue evidence="1">Young and mature leaves</tissue>
    </source>
</reference>
<evidence type="ECO:0000313" key="1">
    <source>
        <dbReference type="EMBL" id="ABK95201.1"/>
    </source>
</evidence>
<proteinExistence type="evidence at transcript level"/>